<feature type="compositionally biased region" description="Low complexity" evidence="1">
    <location>
        <begin position="170"/>
        <end position="183"/>
    </location>
</feature>
<name>A0A6D2IMZ9_9BRAS</name>
<feature type="compositionally biased region" description="Polar residues" evidence="1">
    <location>
        <begin position="126"/>
        <end position="135"/>
    </location>
</feature>
<dbReference type="AlphaFoldDB" id="A0A6D2IMZ9"/>
<feature type="compositionally biased region" description="Low complexity" evidence="1">
    <location>
        <begin position="361"/>
        <end position="374"/>
    </location>
</feature>
<feature type="compositionally biased region" description="Polar residues" evidence="1">
    <location>
        <begin position="157"/>
        <end position="169"/>
    </location>
</feature>
<feature type="compositionally biased region" description="Polar residues" evidence="1">
    <location>
        <begin position="248"/>
        <end position="263"/>
    </location>
</feature>
<feature type="compositionally biased region" description="Acidic residues" evidence="1">
    <location>
        <begin position="1"/>
        <end position="10"/>
    </location>
</feature>
<evidence type="ECO:0000256" key="1">
    <source>
        <dbReference type="SAM" id="MobiDB-lite"/>
    </source>
</evidence>
<gene>
    <name evidence="2" type="ORF">MERR_LOCUS15667</name>
</gene>
<organism evidence="2 3">
    <name type="scientific">Microthlaspi erraticum</name>
    <dbReference type="NCBI Taxonomy" id="1685480"/>
    <lineage>
        <taxon>Eukaryota</taxon>
        <taxon>Viridiplantae</taxon>
        <taxon>Streptophyta</taxon>
        <taxon>Embryophyta</taxon>
        <taxon>Tracheophyta</taxon>
        <taxon>Spermatophyta</taxon>
        <taxon>Magnoliopsida</taxon>
        <taxon>eudicotyledons</taxon>
        <taxon>Gunneridae</taxon>
        <taxon>Pentapetalae</taxon>
        <taxon>rosids</taxon>
        <taxon>malvids</taxon>
        <taxon>Brassicales</taxon>
        <taxon>Brassicaceae</taxon>
        <taxon>Coluteocarpeae</taxon>
        <taxon>Microthlaspi</taxon>
    </lineage>
</organism>
<accession>A0A6D2IMZ9</accession>
<dbReference type="EMBL" id="CACVBM020001068">
    <property type="protein sequence ID" value="CAA7028432.1"/>
    <property type="molecule type" value="Genomic_DNA"/>
</dbReference>
<feature type="compositionally biased region" description="Low complexity" evidence="1">
    <location>
        <begin position="136"/>
        <end position="156"/>
    </location>
</feature>
<feature type="region of interest" description="Disordered" evidence="1">
    <location>
        <begin position="224"/>
        <end position="263"/>
    </location>
</feature>
<keyword evidence="3" id="KW-1185">Reference proteome</keyword>
<protein>
    <submittedName>
        <fullName evidence="2">Uncharacterized protein</fullName>
    </submittedName>
</protein>
<feature type="compositionally biased region" description="Low complexity" evidence="1">
    <location>
        <begin position="115"/>
        <end position="125"/>
    </location>
</feature>
<feature type="compositionally biased region" description="Basic residues" evidence="1">
    <location>
        <begin position="94"/>
        <end position="109"/>
    </location>
</feature>
<feature type="compositionally biased region" description="Acidic residues" evidence="1">
    <location>
        <begin position="18"/>
        <end position="38"/>
    </location>
</feature>
<dbReference type="Proteomes" id="UP000467841">
    <property type="component" value="Unassembled WGS sequence"/>
</dbReference>
<comment type="caution">
    <text evidence="2">The sequence shown here is derived from an EMBL/GenBank/DDBJ whole genome shotgun (WGS) entry which is preliminary data.</text>
</comment>
<feature type="compositionally biased region" description="Acidic residues" evidence="1">
    <location>
        <begin position="390"/>
        <end position="399"/>
    </location>
</feature>
<sequence>MLGESSSEEADDKKSDNESDYDACESSDDINGDEDDADLANKEKSTMITRRRKPKDDDPVIISISETAKLRKRKSEISSIQAPIVPTNLVGPLLKRKRDSVRLPTKKFKDRIVGSPSSSSSSSSSIPTQMNVNGGTMTTTSSSSESSSQDSIFRSSLGSNNTRASSVNPSSSVHAQPSSSVVSLPQHYRAPQARAMQRSSALRQQRPYVPILPYDPNTQANIARRAPQARARQRPHGSRQLRPLLPTPQATTTSGNNPNPNAFQGYTQAQMEAMKRSWQSLLSNLHGRSSVDSSLVPSFQEYITRPSSTVNIHRPISVSGPLPSATLSHVLGSSSSSSLEAQANAIRGCNSGLLPAMPNDQQQQQQHHPSSSSSMDVRGLDLNLPANNEDGGEKEDEGFDLNQPAPDE</sequence>
<feature type="region of interest" description="Disordered" evidence="1">
    <location>
        <begin position="1"/>
        <end position="183"/>
    </location>
</feature>
<feature type="region of interest" description="Disordered" evidence="1">
    <location>
        <begin position="350"/>
        <end position="408"/>
    </location>
</feature>
<evidence type="ECO:0000313" key="3">
    <source>
        <dbReference type="Proteomes" id="UP000467841"/>
    </source>
</evidence>
<evidence type="ECO:0000313" key="2">
    <source>
        <dbReference type="EMBL" id="CAA7028432.1"/>
    </source>
</evidence>
<reference evidence="2" key="1">
    <citation type="submission" date="2020-01" db="EMBL/GenBank/DDBJ databases">
        <authorList>
            <person name="Mishra B."/>
        </authorList>
    </citation>
    <scope>NUCLEOTIDE SEQUENCE [LARGE SCALE GENOMIC DNA]</scope>
</reference>
<proteinExistence type="predicted"/>